<accession>A0A0F4GC19</accession>
<comment type="subcellular location">
    <subcellularLocation>
        <location evidence="1">Nucleus</location>
    </subcellularLocation>
</comment>
<feature type="region of interest" description="Disordered" evidence="7">
    <location>
        <begin position="166"/>
        <end position="320"/>
    </location>
</feature>
<evidence type="ECO:0000313" key="9">
    <source>
        <dbReference type="EMBL" id="KJX93755.1"/>
    </source>
</evidence>
<evidence type="ECO:0000256" key="2">
    <source>
        <dbReference type="ARBA" id="ARBA00005334"/>
    </source>
</evidence>
<keyword evidence="4" id="KW-0235">DNA replication</keyword>
<feature type="compositionally biased region" description="Acidic residues" evidence="7">
    <location>
        <begin position="179"/>
        <end position="202"/>
    </location>
</feature>
<feature type="region of interest" description="Disordered" evidence="7">
    <location>
        <begin position="1"/>
        <end position="100"/>
    </location>
</feature>
<proteinExistence type="inferred from homology"/>
<dbReference type="InterPro" id="IPR032705">
    <property type="entry name" value="ORC4_C"/>
</dbReference>
<feature type="compositionally biased region" description="Basic and acidic residues" evidence="7">
    <location>
        <begin position="232"/>
        <end position="255"/>
    </location>
</feature>
<dbReference type="InterPro" id="IPR016527">
    <property type="entry name" value="ORC4"/>
</dbReference>
<comment type="caution">
    <text evidence="9">The sequence shown here is derived from an EMBL/GenBank/DDBJ whole genome shotgun (WGS) entry which is preliminary data.</text>
</comment>
<name>A0A0F4GC19_9PEZI</name>
<keyword evidence="6" id="KW-0539">Nucleus</keyword>
<gene>
    <name evidence="9" type="ORF">TI39_contig4262g00012</name>
</gene>
<protein>
    <recommendedName>
        <fullName evidence="3">Origin recognition complex subunit 4</fullName>
    </recommendedName>
</protein>
<keyword evidence="5" id="KW-0238">DNA-binding</keyword>
<evidence type="ECO:0000256" key="3">
    <source>
        <dbReference type="ARBA" id="ARBA00019083"/>
    </source>
</evidence>
<dbReference type="SUPFAM" id="SSF52540">
    <property type="entry name" value="P-loop containing nucleoside triphosphate hydrolases"/>
    <property type="match status" value="1"/>
</dbReference>
<feature type="compositionally biased region" description="Basic and acidic residues" evidence="7">
    <location>
        <begin position="77"/>
        <end position="94"/>
    </location>
</feature>
<dbReference type="Gene3D" id="3.40.50.300">
    <property type="entry name" value="P-loop containing nucleotide triphosphate hydrolases"/>
    <property type="match status" value="1"/>
</dbReference>
<dbReference type="Pfam" id="PF13191">
    <property type="entry name" value="AAA_16"/>
    <property type="match status" value="1"/>
</dbReference>
<reference evidence="9 10" key="1">
    <citation type="submission" date="2015-03" db="EMBL/GenBank/DDBJ databases">
        <title>RNA-seq based gene annotation and comparative genomics of four Zymoseptoria species reveal species-specific pathogenicity related genes and transposable element activity.</title>
        <authorList>
            <person name="Grandaubert J."/>
            <person name="Bhattacharyya A."/>
            <person name="Stukenbrock E.H."/>
        </authorList>
    </citation>
    <scope>NUCLEOTIDE SEQUENCE [LARGE SCALE GENOMIC DNA]</scope>
    <source>
        <strain evidence="9 10">Zb18110</strain>
    </source>
</reference>
<dbReference type="Pfam" id="PF14629">
    <property type="entry name" value="ORC4_C"/>
    <property type="match status" value="1"/>
</dbReference>
<dbReference type="PANTHER" id="PTHR12087">
    <property type="entry name" value="ORIGIN RECOGNITION COMPLEX SUBUNIT 4"/>
    <property type="match status" value="1"/>
</dbReference>
<evidence type="ECO:0000256" key="6">
    <source>
        <dbReference type="ARBA" id="ARBA00023242"/>
    </source>
</evidence>
<dbReference type="InterPro" id="IPR003593">
    <property type="entry name" value="AAA+_ATPase"/>
</dbReference>
<evidence type="ECO:0000259" key="8">
    <source>
        <dbReference type="SMART" id="SM00382"/>
    </source>
</evidence>
<dbReference type="EMBL" id="LAFY01004221">
    <property type="protein sequence ID" value="KJX93755.1"/>
    <property type="molecule type" value="Genomic_DNA"/>
</dbReference>
<feature type="domain" description="AAA+ ATPase" evidence="8">
    <location>
        <begin position="423"/>
        <end position="591"/>
    </location>
</feature>
<keyword evidence="10" id="KW-1185">Reference proteome</keyword>
<evidence type="ECO:0000256" key="4">
    <source>
        <dbReference type="ARBA" id="ARBA00022705"/>
    </source>
</evidence>
<dbReference type="GO" id="GO:0003688">
    <property type="term" value="F:DNA replication origin binding"/>
    <property type="evidence" value="ECO:0007669"/>
    <property type="project" value="TreeGrafter"/>
</dbReference>
<dbReference type="OrthoDB" id="343623at2759"/>
<dbReference type="GO" id="GO:0005664">
    <property type="term" value="C:nuclear origin of replication recognition complex"/>
    <property type="evidence" value="ECO:0007669"/>
    <property type="project" value="TreeGrafter"/>
</dbReference>
<dbReference type="InterPro" id="IPR041664">
    <property type="entry name" value="AAA_16"/>
</dbReference>
<feature type="compositionally biased region" description="Basic residues" evidence="7">
    <location>
        <begin position="1"/>
        <end position="11"/>
    </location>
</feature>
<dbReference type="SMART" id="SM00382">
    <property type="entry name" value="AAA"/>
    <property type="match status" value="1"/>
</dbReference>
<organism evidence="9 10">
    <name type="scientific">Zymoseptoria brevis</name>
    <dbReference type="NCBI Taxonomy" id="1047168"/>
    <lineage>
        <taxon>Eukaryota</taxon>
        <taxon>Fungi</taxon>
        <taxon>Dikarya</taxon>
        <taxon>Ascomycota</taxon>
        <taxon>Pezizomycotina</taxon>
        <taxon>Dothideomycetes</taxon>
        <taxon>Dothideomycetidae</taxon>
        <taxon>Mycosphaerellales</taxon>
        <taxon>Mycosphaerellaceae</taxon>
        <taxon>Zymoseptoria</taxon>
    </lineage>
</organism>
<dbReference type="PANTHER" id="PTHR12087:SF0">
    <property type="entry name" value="ORIGIN RECOGNITION COMPLEX SUBUNIT 4"/>
    <property type="match status" value="1"/>
</dbReference>
<evidence type="ECO:0000313" key="10">
    <source>
        <dbReference type="Proteomes" id="UP000033647"/>
    </source>
</evidence>
<dbReference type="AlphaFoldDB" id="A0A0F4GC19"/>
<evidence type="ECO:0000256" key="5">
    <source>
        <dbReference type="ARBA" id="ARBA00023125"/>
    </source>
</evidence>
<dbReference type="STRING" id="1047168.A0A0F4GC19"/>
<sequence length="832" mass="90259">MPPTRASKRRKLSPEPEPEADNDADKASSAPAPAPAPRSAGRKAAPTSAARNAKATTVEAAPAPPSPEPPKLIGRAIWKEAKAKKLSQKAEKGGRSLSRGVDAARDGEAFDDIDGALVGREPYGRMNGRAMKVTVKKVEEETPKGRVIPMKTGFFSRFSKEAIEAAEREGRKVIGSDSGDSEEEDIEEEDTAMGGIDDEPSEQEVANDGVKINGLARQSASGGKFWTTAPAGERKKTFEDEIRDLEAAAKRRAEEESSADELASENELRQSMSRKDTRTKRSARPKSEVRTEVPSVSKPRAIKPLDRRKATPTKAAATNGIPRDALDDEMEVGDSEDERVAAVSIKGANMSAQKITTPSKARPAMAKKAIAIPSITFEAQHLQCIQRVLMGKATGKRAVPLTNLSDEYAKVYSLVDQTVTAGESNSMLLIGARGCGKTALVKQILKEQSIKHPDDYHVVRLNGFIHTDDKIALREIWRQLGREMEMEEEDGPAKNYADTLSTLLALLSHPTEMGVDEPGQVTKSVIFIMDEFDLFATHPRQTLLYNLFDIAQSRKAPIAVLGLTTRIDVAESLEKRVKSRFSHRYVHLSLSKSLQAFEQVCRAALAITAHELSSEEKQELGESTDVATKLQLASSRTKTLSAVSSWNSLVDHILASEPYARLLRRLYYTTKSVPEFLNSLCLSTATVPTSESTTSTALFAHFTTTLPGALHAPDSKLTLLPSLSILQLALLISAARLTNIYNTEIISFNLAYDEYKNLASKAKLQASASGALAQGAGSRVWGKAVAKGAWEGLVECGLVMEDGRGGRVDVAMEEIGGSAVDLGAWGRWCREI</sequence>
<feature type="compositionally biased region" description="Low complexity" evidence="7">
    <location>
        <begin position="27"/>
        <end position="46"/>
    </location>
</feature>
<dbReference type="Proteomes" id="UP000033647">
    <property type="component" value="Unassembled WGS sequence"/>
</dbReference>
<dbReference type="GO" id="GO:0006270">
    <property type="term" value="P:DNA replication initiation"/>
    <property type="evidence" value="ECO:0007669"/>
    <property type="project" value="TreeGrafter"/>
</dbReference>
<evidence type="ECO:0000256" key="7">
    <source>
        <dbReference type="SAM" id="MobiDB-lite"/>
    </source>
</evidence>
<dbReference type="InterPro" id="IPR027417">
    <property type="entry name" value="P-loop_NTPase"/>
</dbReference>
<evidence type="ECO:0000256" key="1">
    <source>
        <dbReference type="ARBA" id="ARBA00004123"/>
    </source>
</evidence>
<comment type="similarity">
    <text evidence="2">Belongs to the ORC4 family.</text>
</comment>
<dbReference type="CDD" id="cd00009">
    <property type="entry name" value="AAA"/>
    <property type="match status" value="1"/>
</dbReference>
<dbReference type="FunFam" id="3.40.50.300:FF:001597">
    <property type="entry name" value="Origin recognition complex subunit Orc4"/>
    <property type="match status" value="1"/>
</dbReference>